<evidence type="ECO:0000313" key="1">
    <source>
        <dbReference type="EMBL" id="NKY17904.1"/>
    </source>
</evidence>
<proteinExistence type="predicted"/>
<dbReference type="Proteomes" id="UP000582646">
    <property type="component" value="Unassembled WGS sequence"/>
</dbReference>
<accession>A0A846WYA2</accession>
<dbReference type="CDD" id="cd07812">
    <property type="entry name" value="SRPBCC"/>
    <property type="match status" value="1"/>
</dbReference>
<reference evidence="1 2" key="1">
    <citation type="submission" date="2020-04" db="EMBL/GenBank/DDBJ databases">
        <title>MicrobeNet Type strains.</title>
        <authorList>
            <person name="Nicholson A.C."/>
        </authorList>
    </citation>
    <scope>NUCLEOTIDE SEQUENCE [LARGE SCALE GENOMIC DNA]</scope>
    <source>
        <strain evidence="1 2">DSM 44113</strain>
    </source>
</reference>
<dbReference type="RefSeq" id="WP_168544984.1">
    <property type="nucleotide sequence ID" value="NZ_BAAAKS010000013.1"/>
</dbReference>
<dbReference type="AlphaFoldDB" id="A0A846WYA2"/>
<organism evidence="1 2">
    <name type="scientific">Tsukamurella spumae</name>
    <dbReference type="NCBI Taxonomy" id="44753"/>
    <lineage>
        <taxon>Bacteria</taxon>
        <taxon>Bacillati</taxon>
        <taxon>Actinomycetota</taxon>
        <taxon>Actinomycetes</taxon>
        <taxon>Mycobacteriales</taxon>
        <taxon>Tsukamurellaceae</taxon>
        <taxon>Tsukamurella</taxon>
    </lineage>
</organism>
<dbReference type="InterPro" id="IPR023393">
    <property type="entry name" value="START-like_dom_sf"/>
</dbReference>
<dbReference type="InterPro" id="IPR019587">
    <property type="entry name" value="Polyketide_cyclase/dehydratase"/>
</dbReference>
<dbReference type="EMBL" id="JAAXOQ010000006">
    <property type="protein sequence ID" value="NKY17904.1"/>
    <property type="molecule type" value="Genomic_DNA"/>
</dbReference>
<sequence length="165" mass="18235">MRLRDNPTVEVSRTVNCSPERAWALVTDIALPTTVGGELERVEWLDGATCVAEGARFRGYNSNEQLGQWATDSVIVEVEDGRRWVWAVGLDGDVPWATWGFEVDPARQGAIVRQWARVGDGASPFAAVVAAQPEKEGRIIDYRLGVWRAGMEANLDEIARRAQTP</sequence>
<dbReference type="Pfam" id="PF10604">
    <property type="entry name" value="Polyketide_cyc2"/>
    <property type="match status" value="1"/>
</dbReference>
<comment type="caution">
    <text evidence="1">The sequence shown here is derived from an EMBL/GenBank/DDBJ whole genome shotgun (WGS) entry which is preliminary data.</text>
</comment>
<protein>
    <submittedName>
        <fullName evidence="1">SRPBCC family protein</fullName>
    </submittedName>
</protein>
<evidence type="ECO:0000313" key="2">
    <source>
        <dbReference type="Proteomes" id="UP000582646"/>
    </source>
</evidence>
<dbReference type="SUPFAM" id="SSF55961">
    <property type="entry name" value="Bet v1-like"/>
    <property type="match status" value="1"/>
</dbReference>
<name>A0A846WYA2_9ACTN</name>
<gene>
    <name evidence="1" type="ORF">HF999_05905</name>
</gene>
<dbReference type="Gene3D" id="3.30.530.20">
    <property type="match status" value="1"/>
</dbReference>
<keyword evidence="2" id="KW-1185">Reference proteome</keyword>